<sequence>MAPILVFRFCFLFILFW</sequence>
<protein>
    <submittedName>
        <fullName evidence="1">Uncharacterized protein</fullName>
    </submittedName>
</protein>
<evidence type="ECO:0000313" key="1">
    <source>
        <dbReference type="EMBL" id="MBW91074.1"/>
    </source>
</evidence>
<organism evidence="1">
    <name type="scientific">Rhizophora mucronata</name>
    <name type="common">Asiatic mangrove</name>
    <dbReference type="NCBI Taxonomy" id="61149"/>
    <lineage>
        <taxon>Eukaryota</taxon>
        <taxon>Viridiplantae</taxon>
        <taxon>Streptophyta</taxon>
        <taxon>Embryophyta</taxon>
        <taxon>Tracheophyta</taxon>
        <taxon>Spermatophyta</taxon>
        <taxon>Magnoliopsida</taxon>
        <taxon>eudicotyledons</taxon>
        <taxon>Gunneridae</taxon>
        <taxon>Pentapetalae</taxon>
        <taxon>rosids</taxon>
        <taxon>fabids</taxon>
        <taxon>Malpighiales</taxon>
        <taxon>Rhizophoraceae</taxon>
        <taxon>Rhizophora</taxon>
    </lineage>
</organism>
<dbReference type="EMBL" id="GGEC01010591">
    <property type="protein sequence ID" value="MBW91074.1"/>
    <property type="molecule type" value="Transcribed_RNA"/>
</dbReference>
<accession>A0A2P2JC64</accession>
<proteinExistence type="predicted"/>
<name>A0A2P2JC64_RHIMU</name>
<dbReference type="AlphaFoldDB" id="A0A2P2JC64"/>
<reference evidence="1" key="1">
    <citation type="submission" date="2018-02" db="EMBL/GenBank/DDBJ databases">
        <title>Rhizophora mucronata_Transcriptome.</title>
        <authorList>
            <person name="Meera S.P."/>
            <person name="Sreeshan A."/>
            <person name="Augustine A."/>
        </authorList>
    </citation>
    <scope>NUCLEOTIDE SEQUENCE</scope>
    <source>
        <tissue evidence="1">Leaf</tissue>
    </source>
</reference>